<name>A0A7R9SZ18_9CHLO</name>
<accession>A0A7R9SZ18</accession>
<keyword evidence="9 12" id="KW-0472">Membrane</keyword>
<protein>
    <recommendedName>
        <fullName evidence="12">Coatomer subunit epsilon</fullName>
    </recommendedName>
</protein>
<evidence type="ECO:0000313" key="13">
    <source>
        <dbReference type="EMBL" id="CAD8219455.1"/>
    </source>
</evidence>
<dbReference type="GO" id="GO:0006890">
    <property type="term" value="P:retrograde vesicle-mediated transport, Golgi to endoplasmic reticulum"/>
    <property type="evidence" value="ECO:0007669"/>
    <property type="project" value="UniProtKB-UniRule"/>
</dbReference>
<evidence type="ECO:0000256" key="5">
    <source>
        <dbReference type="ARBA" id="ARBA00022490"/>
    </source>
</evidence>
<dbReference type="GO" id="GO:0030126">
    <property type="term" value="C:COPI vesicle coat"/>
    <property type="evidence" value="ECO:0007669"/>
    <property type="project" value="TreeGrafter"/>
</dbReference>
<dbReference type="InterPro" id="IPR006822">
    <property type="entry name" value="Coatomer_esu"/>
</dbReference>
<organism evidence="13">
    <name type="scientific">Ostreococcus sp. 'lucimarinus'</name>
    <dbReference type="NCBI Taxonomy" id="242159"/>
    <lineage>
        <taxon>Eukaryota</taxon>
        <taxon>Viridiplantae</taxon>
        <taxon>Chlorophyta</taxon>
        <taxon>Mamiellophyceae</taxon>
        <taxon>Mamiellales</taxon>
        <taxon>Bathycoccaceae</taxon>
        <taxon>Ostreococcus</taxon>
    </lineage>
</organism>
<dbReference type="OMA" id="MIVLSQH"/>
<evidence type="ECO:0000256" key="12">
    <source>
        <dbReference type="PIRNR" id="PIRNR016478"/>
    </source>
</evidence>
<keyword evidence="4 12" id="KW-0813">Transport</keyword>
<evidence type="ECO:0000256" key="3">
    <source>
        <dbReference type="ARBA" id="ARBA00008827"/>
    </source>
</evidence>
<evidence type="ECO:0000256" key="4">
    <source>
        <dbReference type="ARBA" id="ARBA00022448"/>
    </source>
</evidence>
<evidence type="ECO:0000256" key="2">
    <source>
        <dbReference type="ARBA" id="ARBA00004347"/>
    </source>
</evidence>
<reference evidence="13" key="1">
    <citation type="submission" date="2021-01" db="EMBL/GenBank/DDBJ databases">
        <authorList>
            <person name="Corre E."/>
            <person name="Pelletier E."/>
            <person name="Niang G."/>
            <person name="Scheremetjew M."/>
            <person name="Finn R."/>
            <person name="Kale V."/>
            <person name="Holt S."/>
            <person name="Cochrane G."/>
            <person name="Meng A."/>
            <person name="Brown T."/>
            <person name="Cohen L."/>
        </authorList>
    </citation>
    <scope>NUCLEOTIDE SEQUENCE</scope>
    <source>
        <strain evidence="13">Clade-A-BCC118000</strain>
    </source>
</reference>
<comment type="function">
    <text evidence="11 12">The coatomer is a cytosolic protein complex that binds to dilysine motifs and reversibly associates with Golgi non-clathrin-coated vesicles, which further mediate biosynthetic protein transport from the ER, via the Golgi up to the trans Golgi network. The coatomer complex is required for budding from Golgi membranes, and is essential for the retrograde Golgi-to-ER transport of dilysine-tagged proteins.</text>
</comment>
<keyword evidence="7 12" id="KW-0653">Protein transport</keyword>
<dbReference type="PANTHER" id="PTHR10805">
    <property type="entry name" value="COATOMER SUBUNIT EPSILON"/>
    <property type="match status" value="1"/>
</dbReference>
<dbReference type="InterPro" id="IPR011990">
    <property type="entry name" value="TPR-like_helical_dom_sf"/>
</dbReference>
<dbReference type="Gene3D" id="1.25.40.10">
    <property type="entry name" value="Tetratricopeptide repeat domain"/>
    <property type="match status" value="1"/>
</dbReference>
<dbReference type="GO" id="GO:0006891">
    <property type="term" value="P:intra-Golgi vesicle-mediated transport"/>
    <property type="evidence" value="ECO:0007669"/>
    <property type="project" value="TreeGrafter"/>
</dbReference>
<dbReference type="SUPFAM" id="SSF48452">
    <property type="entry name" value="TPR-like"/>
    <property type="match status" value="1"/>
</dbReference>
<comment type="similarity">
    <text evidence="3 12">Belongs to the COPE family.</text>
</comment>
<sequence>MSEALFHCENYFHIGAYAECVDAARACADADGVDAVRRDAFVARSRVAMGEGEIVARETAEDAPAALRAVKLLALYETNEDEKARQSAMEAIGEMLADEHASGDATTRLVGATLLAREGNYVEAMRLCHGGSSLELNAMMVNLLCKMDRAELAEKQAKMMQQIDDDSTIAQLACAWANCASGGKKIQDASYIYQELGDKYKWTPKLYNGSAVCSMMMNSYEDAERDLLEAVAIDPKDGETLANLAACALHLGKSSARFVNAMKQAGVANEALTKIASLERDFDRAAAAVVL</sequence>
<gene>
    <name evidence="13" type="ORF">OLUC0939_LOCUS174</name>
</gene>
<evidence type="ECO:0000256" key="7">
    <source>
        <dbReference type="ARBA" id="ARBA00022927"/>
    </source>
</evidence>
<dbReference type="GO" id="GO:0006888">
    <property type="term" value="P:endoplasmic reticulum to Golgi vesicle-mediated transport"/>
    <property type="evidence" value="ECO:0007669"/>
    <property type="project" value="TreeGrafter"/>
</dbReference>
<dbReference type="GO" id="GO:0015031">
    <property type="term" value="P:protein transport"/>
    <property type="evidence" value="ECO:0007669"/>
    <property type="project" value="UniProtKB-UniRule"/>
</dbReference>
<dbReference type="PANTHER" id="PTHR10805:SF0">
    <property type="entry name" value="COATOMER SUBUNIT EPSILON"/>
    <property type="match status" value="1"/>
</dbReference>
<dbReference type="AlphaFoldDB" id="A0A7R9SZ18"/>
<dbReference type="Pfam" id="PF04733">
    <property type="entry name" value="Coatomer_E"/>
    <property type="match status" value="1"/>
</dbReference>
<evidence type="ECO:0000256" key="1">
    <source>
        <dbReference type="ARBA" id="ARBA00004255"/>
    </source>
</evidence>
<keyword evidence="5 12" id="KW-0963">Cytoplasm</keyword>
<evidence type="ECO:0000256" key="6">
    <source>
        <dbReference type="ARBA" id="ARBA00022892"/>
    </source>
</evidence>
<evidence type="ECO:0000256" key="9">
    <source>
        <dbReference type="ARBA" id="ARBA00023136"/>
    </source>
</evidence>
<keyword evidence="10 12" id="KW-0968">Cytoplasmic vesicle</keyword>
<dbReference type="PIRSF" id="PIRSF016478">
    <property type="entry name" value="Coatomer_esu"/>
    <property type="match status" value="1"/>
</dbReference>
<evidence type="ECO:0000256" key="11">
    <source>
        <dbReference type="ARBA" id="ARBA00025582"/>
    </source>
</evidence>
<evidence type="ECO:0000256" key="8">
    <source>
        <dbReference type="ARBA" id="ARBA00023034"/>
    </source>
</evidence>
<dbReference type="GO" id="GO:0000139">
    <property type="term" value="C:Golgi membrane"/>
    <property type="evidence" value="ECO:0007669"/>
    <property type="project" value="UniProtKB-SubCell"/>
</dbReference>
<proteinExistence type="inferred from homology"/>
<keyword evidence="8 12" id="KW-0333">Golgi apparatus</keyword>
<dbReference type="GO" id="GO:0005198">
    <property type="term" value="F:structural molecule activity"/>
    <property type="evidence" value="ECO:0007669"/>
    <property type="project" value="UniProtKB-UniRule"/>
</dbReference>
<comment type="subcellular location">
    <subcellularLocation>
        <location evidence="2">Cytoplasmic vesicle</location>
        <location evidence="2">COPI-coated vesicle membrane</location>
        <topology evidence="2">Peripheral membrane protein</topology>
        <orientation evidence="2">Cytoplasmic side</orientation>
    </subcellularLocation>
    <subcellularLocation>
        <location evidence="1">Golgi apparatus membrane</location>
        <topology evidence="1">Peripheral membrane protein</topology>
        <orientation evidence="1">Cytoplasmic side</orientation>
    </subcellularLocation>
</comment>
<keyword evidence="6 12" id="KW-0931">ER-Golgi transport</keyword>
<dbReference type="EMBL" id="HBDX01000195">
    <property type="protein sequence ID" value="CAD8219455.1"/>
    <property type="molecule type" value="Transcribed_RNA"/>
</dbReference>
<evidence type="ECO:0000256" key="10">
    <source>
        <dbReference type="ARBA" id="ARBA00023329"/>
    </source>
</evidence>